<evidence type="ECO:0000259" key="3">
    <source>
        <dbReference type="PROSITE" id="PS50102"/>
    </source>
</evidence>
<dbReference type="EMBL" id="JXBL01000001">
    <property type="protein sequence ID" value="KIE42662.1"/>
    <property type="molecule type" value="Genomic_DNA"/>
</dbReference>
<feature type="domain" description="RRM" evidence="3">
    <location>
        <begin position="3"/>
        <end position="81"/>
    </location>
</feature>
<reference evidence="4 5" key="1">
    <citation type="submission" date="2015-01" db="EMBL/GenBank/DDBJ databases">
        <title>Genome sequence of the anaerobic bacterium Geobacter soli GSS01, a dissimilatory Fe(III) reducer from soil.</title>
        <authorList>
            <person name="Yang G."/>
            <person name="Zhou S."/>
        </authorList>
    </citation>
    <scope>NUCLEOTIDE SEQUENCE [LARGE SCALE GENOMIC DNA]</scope>
    <source>
        <strain evidence="4 5">GSS01</strain>
    </source>
</reference>
<keyword evidence="1" id="KW-0694">RNA-binding</keyword>
<comment type="caution">
    <text evidence="4">The sequence shown here is derived from an EMBL/GenBank/DDBJ whole genome shotgun (WGS) entry which is preliminary data.</text>
</comment>
<keyword evidence="5" id="KW-1185">Reference proteome</keyword>
<dbReference type="InterPro" id="IPR012677">
    <property type="entry name" value="Nucleotide-bd_a/b_plait_sf"/>
</dbReference>
<feature type="region of interest" description="Disordered" evidence="2">
    <location>
        <begin position="79"/>
        <end position="107"/>
    </location>
</feature>
<dbReference type="InterPro" id="IPR035979">
    <property type="entry name" value="RBD_domain_sf"/>
</dbReference>
<name>A0A0C1QPT7_9BACT</name>
<dbReference type="Pfam" id="PF00076">
    <property type="entry name" value="RRM_1"/>
    <property type="match status" value="1"/>
</dbReference>
<dbReference type="Gene3D" id="3.30.70.330">
    <property type="match status" value="1"/>
</dbReference>
<dbReference type="RefSeq" id="WP_039645435.1">
    <property type="nucleotide sequence ID" value="NZ_JXBL01000001.1"/>
</dbReference>
<accession>A0A0C1QPT7</accession>
<dbReference type="Proteomes" id="UP000031433">
    <property type="component" value="Unassembled WGS sequence"/>
</dbReference>
<dbReference type="SMART" id="SM00360">
    <property type="entry name" value="RRM"/>
    <property type="match status" value="1"/>
</dbReference>
<sequence>MAKELYVGHMSYEATEDDLRRLFSVAGTVTSVHIITDPETGRSKGCGYVRMLTEEEAKEAIETLDGALLRNRVITVSVARPQKQATRPAPRRGKPGPAGRSGKKRPS</sequence>
<dbReference type="SUPFAM" id="SSF54928">
    <property type="entry name" value="RNA-binding domain, RBD"/>
    <property type="match status" value="1"/>
</dbReference>
<proteinExistence type="predicted"/>
<evidence type="ECO:0000256" key="2">
    <source>
        <dbReference type="SAM" id="MobiDB-lite"/>
    </source>
</evidence>
<dbReference type="PANTHER" id="PTHR48027">
    <property type="entry name" value="HETEROGENEOUS NUCLEAR RIBONUCLEOPROTEIN 87F-RELATED"/>
    <property type="match status" value="1"/>
</dbReference>
<dbReference type="InterPro" id="IPR052462">
    <property type="entry name" value="SLIRP/GR-RBP-like"/>
</dbReference>
<dbReference type="InterPro" id="IPR000504">
    <property type="entry name" value="RRM_dom"/>
</dbReference>
<evidence type="ECO:0000313" key="5">
    <source>
        <dbReference type="Proteomes" id="UP000031433"/>
    </source>
</evidence>
<organism evidence="4 5">
    <name type="scientific">Geobacter soli</name>
    <dbReference type="NCBI Taxonomy" id="1510391"/>
    <lineage>
        <taxon>Bacteria</taxon>
        <taxon>Pseudomonadati</taxon>
        <taxon>Thermodesulfobacteriota</taxon>
        <taxon>Desulfuromonadia</taxon>
        <taxon>Geobacterales</taxon>
        <taxon>Geobacteraceae</taxon>
        <taxon>Geobacter</taxon>
    </lineage>
</organism>
<evidence type="ECO:0000256" key="1">
    <source>
        <dbReference type="ARBA" id="ARBA00022884"/>
    </source>
</evidence>
<dbReference type="PROSITE" id="PS50102">
    <property type="entry name" value="RRM"/>
    <property type="match status" value="1"/>
</dbReference>
<dbReference type="GO" id="GO:0003723">
    <property type="term" value="F:RNA binding"/>
    <property type="evidence" value="ECO:0007669"/>
    <property type="project" value="UniProtKB-KW"/>
</dbReference>
<evidence type="ECO:0000313" key="4">
    <source>
        <dbReference type="EMBL" id="KIE42662.1"/>
    </source>
</evidence>
<protein>
    <submittedName>
        <fullName evidence="4">RNA-binding protein</fullName>
    </submittedName>
</protein>
<dbReference type="AlphaFoldDB" id="A0A0C1QPT7"/>
<gene>
    <name evidence="4" type="ORF">SE37_08485</name>
</gene>